<reference evidence="2 3" key="1">
    <citation type="submission" date="2022-12" db="EMBL/GenBank/DDBJ databases">
        <title>Genomic features and morphological characterization of a novel Knufia sp. strain isolated from spacecraft assembly facility.</title>
        <authorList>
            <person name="Teixeira M."/>
            <person name="Chander A.M."/>
            <person name="Stajich J.E."/>
            <person name="Venkateswaran K."/>
        </authorList>
    </citation>
    <scope>NUCLEOTIDE SEQUENCE [LARGE SCALE GENOMIC DNA]</scope>
    <source>
        <strain evidence="2 3">FJI-L2-BK-P2</strain>
    </source>
</reference>
<feature type="region of interest" description="Disordered" evidence="1">
    <location>
        <begin position="538"/>
        <end position="616"/>
    </location>
</feature>
<feature type="compositionally biased region" description="Low complexity" evidence="1">
    <location>
        <begin position="599"/>
        <end position="615"/>
    </location>
</feature>
<feature type="region of interest" description="Disordered" evidence="1">
    <location>
        <begin position="477"/>
        <end position="516"/>
    </location>
</feature>
<feature type="compositionally biased region" description="Low complexity" evidence="1">
    <location>
        <begin position="552"/>
        <end position="564"/>
    </location>
</feature>
<feature type="region of interest" description="Disordered" evidence="1">
    <location>
        <begin position="628"/>
        <end position="673"/>
    </location>
</feature>
<feature type="compositionally biased region" description="Basic and acidic residues" evidence="1">
    <location>
        <begin position="287"/>
        <end position="318"/>
    </location>
</feature>
<keyword evidence="3" id="KW-1185">Reference proteome</keyword>
<feature type="compositionally biased region" description="Basic residues" evidence="1">
    <location>
        <begin position="428"/>
        <end position="443"/>
    </location>
</feature>
<feature type="compositionally biased region" description="Low complexity" evidence="1">
    <location>
        <begin position="89"/>
        <end position="100"/>
    </location>
</feature>
<feature type="region of interest" description="Disordered" evidence="1">
    <location>
        <begin position="14"/>
        <end position="123"/>
    </location>
</feature>
<protein>
    <submittedName>
        <fullName evidence="2">Uncharacterized protein</fullName>
    </submittedName>
</protein>
<dbReference type="Proteomes" id="UP001316803">
    <property type="component" value="Unassembled WGS sequence"/>
</dbReference>
<dbReference type="InterPro" id="IPR018853">
    <property type="entry name" value="DUF2457"/>
</dbReference>
<accession>A0AAN8ES44</accession>
<evidence type="ECO:0000313" key="3">
    <source>
        <dbReference type="Proteomes" id="UP001316803"/>
    </source>
</evidence>
<proteinExistence type="predicted"/>
<feature type="region of interest" description="Disordered" evidence="1">
    <location>
        <begin position="177"/>
        <end position="457"/>
    </location>
</feature>
<dbReference type="AlphaFoldDB" id="A0AAN8ES44"/>
<feature type="compositionally biased region" description="Acidic residues" evidence="1">
    <location>
        <begin position="19"/>
        <end position="35"/>
    </location>
</feature>
<feature type="compositionally biased region" description="Basic and acidic residues" evidence="1">
    <location>
        <begin position="213"/>
        <end position="228"/>
    </location>
</feature>
<evidence type="ECO:0000313" key="2">
    <source>
        <dbReference type="EMBL" id="KAK5957507.1"/>
    </source>
</evidence>
<dbReference type="EMBL" id="JAKLMC020000003">
    <property type="protein sequence ID" value="KAK5957507.1"/>
    <property type="molecule type" value="Genomic_DNA"/>
</dbReference>
<evidence type="ECO:0000256" key="1">
    <source>
        <dbReference type="SAM" id="MobiDB-lite"/>
    </source>
</evidence>
<gene>
    <name evidence="2" type="ORF">OHC33_001882</name>
</gene>
<feature type="compositionally biased region" description="Acidic residues" evidence="1">
    <location>
        <begin position="499"/>
        <end position="512"/>
    </location>
</feature>
<sequence>MDHILKILRITNAPTVPAGDDEVPPEADEPPDDQVPELKSIFKKENISTRKTSAPGMTRRESLLTRAIQAENDTSPTSPRMPEVPRGLSTTSSHSFASTAELTSDVESPLRSASPSPPPPMNRLQLTSSIKPAETGKVVIAPISKDDKPTVIETGEAAIEKTLGRKRCIMFACRDTPSDSTTELEVKSAVEEVPKVEPAPRKCRISFACPSRPSDDSRQAQDPKEPSRRPSSPSPATRQASEQSVHASRQTSELQRSLSTGPRSTSTESHPLSPFHEFASSVEENEDWVKKADEVSKPKLTIDDCLKKENAIRKIGKEAEEEAEAEERERDELDNELEDDDVGEDDFAPSDDENEISSDEGNESDNEEGFADSDSESDAGSDYQFWAPSATTTRATSTDNLTHFSARAGSRSRASSTSSAHSSIQHASHVRAANKIKASRAIKMRPGTPELPDSTDFVCGTLDEDRPLEAAFVSCREQKRREKHIPIPQDIDPSFPTTDPEDEVDDDEDVAESSDHVWIKGQFEGFNEDLRGRRPSAFLVSPLHSPTPVIAPPRQGRPGLPLRPTQRSPPPKQNLARSPAPRRLFDQPQRRLRSPPPAARLRSPRGSPTSSRPMPFGITISHLAQRPTAVKTSSLPHTPNPFFRNWRNGTQPTSSRITSNAVTPLTEDPPSDIHVRGPVDIVIGLEKKRQKRKEKYWRQHCRRVAKEQAEKRPPAGRGVERMKELGLECAERTRGYGLGQPAQLVLSL</sequence>
<feature type="compositionally biased region" description="Acidic residues" evidence="1">
    <location>
        <begin position="332"/>
        <end position="379"/>
    </location>
</feature>
<name>A0AAN8ES44_9EURO</name>
<dbReference type="Pfam" id="PF10446">
    <property type="entry name" value="DUF2457"/>
    <property type="match status" value="1"/>
</dbReference>
<feature type="compositionally biased region" description="Low complexity" evidence="1">
    <location>
        <begin position="389"/>
        <end position="398"/>
    </location>
</feature>
<feature type="compositionally biased region" description="Basic and acidic residues" evidence="1">
    <location>
        <begin position="184"/>
        <end position="200"/>
    </location>
</feature>
<feature type="compositionally biased region" description="Polar residues" evidence="1">
    <location>
        <begin position="647"/>
        <end position="663"/>
    </location>
</feature>
<feature type="compositionally biased region" description="Low complexity" evidence="1">
    <location>
        <begin position="405"/>
        <end position="427"/>
    </location>
</feature>
<comment type="caution">
    <text evidence="2">The sequence shown here is derived from an EMBL/GenBank/DDBJ whole genome shotgun (WGS) entry which is preliminary data.</text>
</comment>
<feature type="compositionally biased region" description="Polar residues" evidence="1">
    <location>
        <begin position="236"/>
        <end position="270"/>
    </location>
</feature>
<organism evidence="2 3">
    <name type="scientific">Knufia fluminis</name>
    <dbReference type="NCBI Taxonomy" id="191047"/>
    <lineage>
        <taxon>Eukaryota</taxon>
        <taxon>Fungi</taxon>
        <taxon>Dikarya</taxon>
        <taxon>Ascomycota</taxon>
        <taxon>Pezizomycotina</taxon>
        <taxon>Eurotiomycetes</taxon>
        <taxon>Chaetothyriomycetidae</taxon>
        <taxon>Chaetothyriales</taxon>
        <taxon>Trichomeriaceae</taxon>
        <taxon>Knufia</taxon>
    </lineage>
</organism>